<dbReference type="eggNOG" id="ENOG502S1M0">
    <property type="taxonomic scope" value="Eukaryota"/>
</dbReference>
<keyword evidence="2" id="KW-0812">Transmembrane</keyword>
<gene>
    <name evidence="3" type="ORF">GSTUM_00002843001</name>
</gene>
<dbReference type="KEGG" id="tml:GSTUM_00002843001"/>
<feature type="transmembrane region" description="Helical" evidence="2">
    <location>
        <begin position="527"/>
        <end position="550"/>
    </location>
</feature>
<evidence type="ECO:0000256" key="1">
    <source>
        <dbReference type="SAM" id="MobiDB-lite"/>
    </source>
</evidence>
<keyword evidence="4" id="KW-1185">Reference proteome</keyword>
<accession>D5G859</accession>
<protein>
    <submittedName>
        <fullName evidence="3">(Perigord truffle) hypothetical protein</fullName>
    </submittedName>
</protein>
<feature type="compositionally biased region" description="Basic and acidic residues" evidence="1">
    <location>
        <begin position="34"/>
        <end position="43"/>
    </location>
</feature>
<dbReference type="RefSeq" id="XP_002836511.1">
    <property type="nucleotide sequence ID" value="XM_002836465.1"/>
</dbReference>
<name>D5G859_TUBMM</name>
<feature type="transmembrane region" description="Helical" evidence="2">
    <location>
        <begin position="487"/>
        <end position="506"/>
    </location>
</feature>
<dbReference type="EMBL" id="FN430040">
    <property type="protein sequence ID" value="CAZ80702.1"/>
    <property type="molecule type" value="Genomic_DNA"/>
</dbReference>
<keyword evidence="2" id="KW-0472">Membrane</keyword>
<dbReference type="InParanoid" id="D5G859"/>
<dbReference type="AlphaFoldDB" id="D5G859"/>
<feature type="region of interest" description="Disordered" evidence="1">
    <location>
        <begin position="1"/>
        <end position="57"/>
    </location>
</feature>
<feature type="transmembrane region" description="Helical" evidence="2">
    <location>
        <begin position="101"/>
        <end position="122"/>
    </location>
</feature>
<keyword evidence="2" id="KW-1133">Transmembrane helix</keyword>
<reference evidence="3 4" key="1">
    <citation type="journal article" date="2010" name="Nature">
        <title>Perigord black truffle genome uncovers evolutionary origins and mechanisms of symbiosis.</title>
        <authorList>
            <person name="Martin F."/>
            <person name="Kohler A."/>
            <person name="Murat C."/>
            <person name="Balestrini R."/>
            <person name="Coutinho P.M."/>
            <person name="Jaillon O."/>
            <person name="Montanini B."/>
            <person name="Morin E."/>
            <person name="Noel B."/>
            <person name="Percudani R."/>
            <person name="Porcel B."/>
            <person name="Rubini A."/>
            <person name="Amicucci A."/>
            <person name="Amselem J."/>
            <person name="Anthouard V."/>
            <person name="Arcioni S."/>
            <person name="Artiguenave F."/>
            <person name="Aury J.M."/>
            <person name="Ballario P."/>
            <person name="Bolchi A."/>
            <person name="Brenna A."/>
            <person name="Brun A."/>
            <person name="Buee M."/>
            <person name="Cantarel B."/>
            <person name="Chevalier G."/>
            <person name="Couloux A."/>
            <person name="Da Silva C."/>
            <person name="Denoeud F."/>
            <person name="Duplessis S."/>
            <person name="Ghignone S."/>
            <person name="Hilselberger B."/>
            <person name="Iotti M."/>
            <person name="Marcais B."/>
            <person name="Mello A."/>
            <person name="Miranda M."/>
            <person name="Pacioni G."/>
            <person name="Quesneville H."/>
            <person name="Riccioni C."/>
            <person name="Ruotolo R."/>
            <person name="Splivallo R."/>
            <person name="Stocchi V."/>
            <person name="Tisserant E."/>
            <person name="Viscomi A.R."/>
            <person name="Zambonelli A."/>
            <person name="Zampieri E."/>
            <person name="Henrissat B."/>
            <person name="Lebrun M.H."/>
            <person name="Paolocci F."/>
            <person name="Bonfante P."/>
            <person name="Ottonello S."/>
            <person name="Wincker P."/>
        </authorList>
    </citation>
    <scope>NUCLEOTIDE SEQUENCE [LARGE SCALE GENOMIC DNA]</scope>
    <source>
        <strain evidence="3 4">Mel28</strain>
    </source>
</reference>
<dbReference type="Proteomes" id="UP000006911">
    <property type="component" value="Unassembled WGS sequence"/>
</dbReference>
<feature type="transmembrane region" description="Helical" evidence="2">
    <location>
        <begin position="134"/>
        <end position="155"/>
    </location>
</feature>
<evidence type="ECO:0000313" key="3">
    <source>
        <dbReference type="EMBL" id="CAZ80702.1"/>
    </source>
</evidence>
<evidence type="ECO:0000313" key="4">
    <source>
        <dbReference type="Proteomes" id="UP000006911"/>
    </source>
</evidence>
<proteinExistence type="predicted"/>
<organism evidence="3 4">
    <name type="scientific">Tuber melanosporum (strain Mel28)</name>
    <name type="common">Perigord black truffle</name>
    <dbReference type="NCBI Taxonomy" id="656061"/>
    <lineage>
        <taxon>Eukaryota</taxon>
        <taxon>Fungi</taxon>
        <taxon>Dikarya</taxon>
        <taxon>Ascomycota</taxon>
        <taxon>Pezizomycotina</taxon>
        <taxon>Pezizomycetes</taxon>
        <taxon>Pezizales</taxon>
        <taxon>Tuberaceae</taxon>
        <taxon>Tuber</taxon>
    </lineage>
</organism>
<sequence>MDYFKAPNPGQSAYFSPLAPNDPHEGRAPGYSRYSHDYPHDTPTRPSPAGHPESHEMMFSPGGYSPDGLQTKYSFLPRGHQQMLGRNYSASSQKWKLLAKVTARFIVSFAACAGLIAAFKVYEDKKVLSRIEKRVFNAIYVGISLILSMNIISSFKAMASVMRWKILAAGTFRLREVDLVLDLSSFQSVWELMRISVGRPARSLACFAWILLGVAVQIGVALLGLSYNMENDGVVQLTNGLVNITDMRSIFPAFHMDTSVEPDYGVQQSTAHLYGDMATFFPYAVPGSPEYEDYTLLELLGEESTEWRYYFRETYYTEKPGAAGLPTTKTNRSVTVTPYCEYYPIVEGQFAGVNDTNVTISIGNRNVTIDWMEDWGTAATTYVNPGGFVSDTEGCGPRCSRVYIFQWVDEKWDPPSETGSFFNCTINISQVENANPLQPFHSMPDLTAEMAAGAIGLEGFVDDSERQFVRYTSAASWWGQRMKSTDIAAVLVGKFAVGVIAAYDFYGPKIEAMGLQSRPGISLSVNWLYVSLTLGSILFAQFVCGIFVVYSANSVFCKDDSYLSTARLLRPLVERLGNSGSTSTGFEISQTFTRSVRYGVRSDLSTGQPIHHLDVGEDIMRVPRFPEGHYN</sequence>
<dbReference type="OMA" id="WAYVHLI"/>
<feature type="transmembrane region" description="Helical" evidence="2">
    <location>
        <begin position="204"/>
        <end position="227"/>
    </location>
</feature>
<evidence type="ECO:0000256" key="2">
    <source>
        <dbReference type="SAM" id="Phobius"/>
    </source>
</evidence>
<dbReference type="GeneID" id="9188304"/>
<dbReference type="HOGENOM" id="CLU_430837_0_0_1"/>